<evidence type="ECO:0000256" key="1">
    <source>
        <dbReference type="SAM" id="MobiDB-lite"/>
    </source>
</evidence>
<feature type="compositionally biased region" description="Low complexity" evidence="1">
    <location>
        <begin position="198"/>
        <end position="221"/>
    </location>
</feature>
<feature type="compositionally biased region" description="Basic residues" evidence="1">
    <location>
        <begin position="226"/>
        <end position="241"/>
    </location>
</feature>
<protein>
    <submittedName>
        <fullName evidence="2">Uncharacterized protein</fullName>
    </submittedName>
</protein>
<dbReference type="EMBL" id="CAMGYJ010000008">
    <property type="protein sequence ID" value="CAI0455608.1"/>
    <property type="molecule type" value="Genomic_DNA"/>
</dbReference>
<dbReference type="AlphaFoldDB" id="A0AAV0NAS2"/>
<proteinExistence type="predicted"/>
<evidence type="ECO:0000313" key="2">
    <source>
        <dbReference type="EMBL" id="CAI0455608.1"/>
    </source>
</evidence>
<organism evidence="2 3">
    <name type="scientific">Linum tenue</name>
    <dbReference type="NCBI Taxonomy" id="586396"/>
    <lineage>
        <taxon>Eukaryota</taxon>
        <taxon>Viridiplantae</taxon>
        <taxon>Streptophyta</taxon>
        <taxon>Embryophyta</taxon>
        <taxon>Tracheophyta</taxon>
        <taxon>Spermatophyta</taxon>
        <taxon>Magnoliopsida</taxon>
        <taxon>eudicotyledons</taxon>
        <taxon>Gunneridae</taxon>
        <taxon>Pentapetalae</taxon>
        <taxon>rosids</taxon>
        <taxon>fabids</taxon>
        <taxon>Malpighiales</taxon>
        <taxon>Linaceae</taxon>
        <taxon>Linum</taxon>
    </lineage>
</organism>
<name>A0AAV0NAS2_9ROSI</name>
<evidence type="ECO:0000313" key="3">
    <source>
        <dbReference type="Proteomes" id="UP001154282"/>
    </source>
</evidence>
<keyword evidence="3" id="KW-1185">Reference proteome</keyword>
<feature type="region of interest" description="Disordered" evidence="1">
    <location>
        <begin position="145"/>
        <end position="265"/>
    </location>
</feature>
<sequence length="385" mass="42729">MAPFELKNGNQFVGAPDQSKVEVYELRSRPATATKSSGVKRSDWAKVGTVIAADSPNPVTHNSLKVVGRDFKAQALRRLAGDLAKSRLLVNREGLCYVDVTGGGFGVDYFRVQDLFGWWRYGVEVAGGNTDDQPPMEDKEVIVVEQSGPPSGGGKSTLSLTRKKDGSIITTTADDEEPPKAERPVGSRGGPLRPGTAAPHPLQQRPLRPRQPAAQPRVADPGKAAAKNRRRLPRTKLRKTSSHSGGRRDSDISYSRPQGVADAMEGKWKSQRTFLPYDQDVAGLHPSQGMEYSSDSELDRDSWWFIKGWENNTEVMIAYYQRERELDSGGDAGGHGLKNHYYHDSDEKKSNFQIPYPEDEVNFFSYPQCFVGFILGVGERFMFLY</sequence>
<reference evidence="2" key="1">
    <citation type="submission" date="2022-08" db="EMBL/GenBank/DDBJ databases">
        <authorList>
            <person name="Gutierrez-Valencia J."/>
        </authorList>
    </citation>
    <scope>NUCLEOTIDE SEQUENCE</scope>
</reference>
<accession>A0AAV0NAS2</accession>
<gene>
    <name evidence="2" type="ORF">LITE_LOCUS32413</name>
</gene>
<dbReference type="Proteomes" id="UP001154282">
    <property type="component" value="Unassembled WGS sequence"/>
</dbReference>
<comment type="caution">
    <text evidence="2">The sequence shown here is derived from an EMBL/GenBank/DDBJ whole genome shotgun (WGS) entry which is preliminary data.</text>
</comment>